<dbReference type="GO" id="GO:0000785">
    <property type="term" value="C:chromatin"/>
    <property type="evidence" value="ECO:0007669"/>
    <property type="project" value="TreeGrafter"/>
</dbReference>
<feature type="region of interest" description="Disordered" evidence="3">
    <location>
        <begin position="1"/>
        <end position="50"/>
    </location>
</feature>
<feature type="compositionally biased region" description="Basic residues" evidence="3">
    <location>
        <begin position="1"/>
        <end position="11"/>
    </location>
</feature>
<evidence type="ECO:0000313" key="6">
    <source>
        <dbReference type="Proteomes" id="UP000570595"/>
    </source>
</evidence>
<dbReference type="InterPro" id="IPR001487">
    <property type="entry name" value="Bromodomain"/>
</dbReference>
<dbReference type="CDD" id="cd04369">
    <property type="entry name" value="Bromodomain"/>
    <property type="match status" value="1"/>
</dbReference>
<dbReference type="SMART" id="SM00297">
    <property type="entry name" value="BROMO"/>
    <property type="match status" value="1"/>
</dbReference>
<proteinExistence type="predicted"/>
<name>A0A7J6L4M3_PEROL</name>
<organism evidence="5 6">
    <name type="scientific">Perkinsus olseni</name>
    <name type="common">Perkinsus atlanticus</name>
    <dbReference type="NCBI Taxonomy" id="32597"/>
    <lineage>
        <taxon>Eukaryota</taxon>
        <taxon>Sar</taxon>
        <taxon>Alveolata</taxon>
        <taxon>Perkinsozoa</taxon>
        <taxon>Perkinsea</taxon>
        <taxon>Perkinsida</taxon>
        <taxon>Perkinsidae</taxon>
        <taxon>Perkinsus</taxon>
    </lineage>
</organism>
<dbReference type="SUPFAM" id="SSF47370">
    <property type="entry name" value="Bromodomain"/>
    <property type="match status" value="1"/>
</dbReference>
<dbReference type="PROSITE" id="PS50014">
    <property type="entry name" value="BROMODOMAIN_2"/>
    <property type="match status" value="1"/>
</dbReference>
<accession>A0A7J6L4M3</accession>
<feature type="region of interest" description="Disordered" evidence="3">
    <location>
        <begin position="78"/>
        <end position="113"/>
    </location>
</feature>
<evidence type="ECO:0000259" key="4">
    <source>
        <dbReference type="PROSITE" id="PS50014"/>
    </source>
</evidence>
<dbReference type="InterPro" id="IPR050935">
    <property type="entry name" value="Bromo_chromatin_reader"/>
</dbReference>
<dbReference type="Pfam" id="PF00439">
    <property type="entry name" value="Bromodomain"/>
    <property type="match status" value="1"/>
</dbReference>
<dbReference type="Gene3D" id="1.20.920.10">
    <property type="entry name" value="Bromodomain-like"/>
    <property type="match status" value="1"/>
</dbReference>
<evidence type="ECO:0000256" key="1">
    <source>
        <dbReference type="ARBA" id="ARBA00023117"/>
    </source>
</evidence>
<comment type="caution">
    <text evidence="5">The sequence shown here is derived from an EMBL/GenBank/DDBJ whole genome shotgun (WGS) entry which is preliminary data.</text>
</comment>
<dbReference type="OrthoDB" id="422637at2759"/>
<dbReference type="GO" id="GO:0005634">
    <property type="term" value="C:nucleus"/>
    <property type="evidence" value="ECO:0007669"/>
    <property type="project" value="TreeGrafter"/>
</dbReference>
<dbReference type="Proteomes" id="UP000570595">
    <property type="component" value="Unassembled WGS sequence"/>
</dbReference>
<dbReference type="InterPro" id="IPR036427">
    <property type="entry name" value="Bromodomain-like_sf"/>
</dbReference>
<feature type="domain" description="Bromo" evidence="4">
    <location>
        <begin position="173"/>
        <end position="242"/>
    </location>
</feature>
<dbReference type="PRINTS" id="PR00503">
    <property type="entry name" value="BROMODOMAIN"/>
</dbReference>
<dbReference type="GO" id="GO:0006355">
    <property type="term" value="P:regulation of DNA-templated transcription"/>
    <property type="evidence" value="ECO:0007669"/>
    <property type="project" value="TreeGrafter"/>
</dbReference>
<reference evidence="5 6" key="1">
    <citation type="submission" date="2020-04" db="EMBL/GenBank/DDBJ databases">
        <title>Perkinsus olseni comparative genomics.</title>
        <authorList>
            <person name="Bogema D.R."/>
        </authorList>
    </citation>
    <scope>NUCLEOTIDE SEQUENCE [LARGE SCALE GENOMIC DNA]</scope>
    <source>
        <strain evidence="5">ATCC PRA-179</strain>
    </source>
</reference>
<dbReference type="EMBL" id="JABAHT010000558">
    <property type="protein sequence ID" value="KAF4654159.1"/>
    <property type="molecule type" value="Genomic_DNA"/>
</dbReference>
<evidence type="ECO:0000313" key="5">
    <source>
        <dbReference type="EMBL" id="KAF4654159.1"/>
    </source>
</evidence>
<sequence>MSIRARCRRSSRLSMRRDSVVETAGFSTPPRLLGQMQSPQEVPPPVEESDNFNPVSLAELQQVCEELGKPTVAIANPPTRRQASVSSRHARHYSTECPTPPTNPPQVDSTPKCTTEAITKPSTRYSLFVMRMRNLIGGVFGNSHHLAAYEQQQTMPDWERNEYRRLIQRICRHHKDIVEPFVNPVPKTVPRYYDVISTPMDIGVIREKLDSFAYSSRAEFEGDIRQMLSNAYLYNNPGEYVFEKALEFHDLFNEQMNATVAVVLDRLAQEEEAITKVKRRKKE</sequence>
<keyword evidence="1 2" id="KW-0103">Bromodomain</keyword>
<evidence type="ECO:0000256" key="2">
    <source>
        <dbReference type="PROSITE-ProRule" id="PRU00035"/>
    </source>
</evidence>
<gene>
    <name evidence="5" type="ORF">FOZ61_008429</name>
</gene>
<dbReference type="PANTHER" id="PTHR22880:SF225">
    <property type="entry name" value="BROMODOMAIN-CONTAINING PROTEIN BET-1-RELATED"/>
    <property type="match status" value="1"/>
</dbReference>
<evidence type="ECO:0000256" key="3">
    <source>
        <dbReference type="SAM" id="MobiDB-lite"/>
    </source>
</evidence>
<dbReference type="AlphaFoldDB" id="A0A7J6L4M3"/>
<dbReference type="GO" id="GO:0006338">
    <property type="term" value="P:chromatin remodeling"/>
    <property type="evidence" value="ECO:0007669"/>
    <property type="project" value="TreeGrafter"/>
</dbReference>
<dbReference type="PANTHER" id="PTHR22880">
    <property type="entry name" value="FALZ-RELATED BROMODOMAIN-CONTAINING PROTEINS"/>
    <property type="match status" value="1"/>
</dbReference>
<protein>
    <recommendedName>
        <fullName evidence="4">Bromo domain-containing protein</fullName>
    </recommendedName>
</protein>